<name>A0ABX0GUM9_9ACTN</name>
<gene>
    <name evidence="7" type="ORF">G9H71_12615</name>
</gene>
<dbReference type="InterPro" id="IPR051202">
    <property type="entry name" value="Peptidase_C40"/>
</dbReference>
<accession>A0ABX0GUM9</accession>
<evidence type="ECO:0000256" key="1">
    <source>
        <dbReference type="ARBA" id="ARBA00007074"/>
    </source>
</evidence>
<evidence type="ECO:0000256" key="5">
    <source>
        <dbReference type="SAM" id="MobiDB-lite"/>
    </source>
</evidence>
<feature type="region of interest" description="Disordered" evidence="5">
    <location>
        <begin position="1"/>
        <end position="27"/>
    </location>
</feature>
<dbReference type="PANTHER" id="PTHR47053">
    <property type="entry name" value="MUREIN DD-ENDOPEPTIDASE MEPH-RELATED"/>
    <property type="match status" value="1"/>
</dbReference>
<keyword evidence="3" id="KW-0378">Hydrolase</keyword>
<organism evidence="7 8">
    <name type="scientific">Motilibacter deserti</name>
    <dbReference type="NCBI Taxonomy" id="2714956"/>
    <lineage>
        <taxon>Bacteria</taxon>
        <taxon>Bacillati</taxon>
        <taxon>Actinomycetota</taxon>
        <taxon>Actinomycetes</taxon>
        <taxon>Motilibacterales</taxon>
        <taxon>Motilibacteraceae</taxon>
        <taxon>Motilibacter</taxon>
    </lineage>
</organism>
<dbReference type="Gene3D" id="1.10.101.10">
    <property type="entry name" value="PGBD-like superfamily/PGBD"/>
    <property type="match status" value="1"/>
</dbReference>
<dbReference type="InterPro" id="IPR038765">
    <property type="entry name" value="Papain-like_cys_pep_sf"/>
</dbReference>
<dbReference type="SUPFAM" id="SSF54001">
    <property type="entry name" value="Cysteine proteinases"/>
    <property type="match status" value="1"/>
</dbReference>
<evidence type="ECO:0000256" key="3">
    <source>
        <dbReference type="ARBA" id="ARBA00022801"/>
    </source>
</evidence>
<keyword evidence="2" id="KW-0645">Protease</keyword>
<dbReference type="Pfam" id="PF01471">
    <property type="entry name" value="PG_binding_1"/>
    <property type="match status" value="1"/>
</dbReference>
<keyword evidence="8" id="KW-1185">Reference proteome</keyword>
<comment type="similarity">
    <text evidence="1">Belongs to the peptidase C40 family.</text>
</comment>
<dbReference type="InterPro" id="IPR036366">
    <property type="entry name" value="PGBDSf"/>
</dbReference>
<keyword evidence="4" id="KW-0788">Thiol protease</keyword>
<evidence type="ECO:0000256" key="4">
    <source>
        <dbReference type="ARBA" id="ARBA00022807"/>
    </source>
</evidence>
<dbReference type="InterPro" id="IPR002477">
    <property type="entry name" value="Peptidoglycan-bd-like"/>
</dbReference>
<proteinExistence type="inferred from homology"/>
<dbReference type="Proteomes" id="UP000800981">
    <property type="component" value="Unassembled WGS sequence"/>
</dbReference>
<dbReference type="PANTHER" id="PTHR47053:SF1">
    <property type="entry name" value="MUREIN DD-ENDOPEPTIDASE MEPH-RELATED"/>
    <property type="match status" value="1"/>
</dbReference>
<dbReference type="Gene3D" id="3.90.1720.10">
    <property type="entry name" value="endopeptidase domain like (from Nostoc punctiforme)"/>
    <property type="match status" value="1"/>
</dbReference>
<feature type="compositionally biased region" description="Polar residues" evidence="5">
    <location>
        <begin position="276"/>
        <end position="287"/>
    </location>
</feature>
<dbReference type="RefSeq" id="WP_166282324.1">
    <property type="nucleotide sequence ID" value="NZ_JAANNP010000008.1"/>
</dbReference>
<evidence type="ECO:0000256" key="2">
    <source>
        <dbReference type="ARBA" id="ARBA00022670"/>
    </source>
</evidence>
<feature type="region of interest" description="Disordered" evidence="5">
    <location>
        <begin position="268"/>
        <end position="287"/>
    </location>
</feature>
<dbReference type="Pfam" id="PF00877">
    <property type="entry name" value="NLPC_P60"/>
    <property type="match status" value="1"/>
</dbReference>
<dbReference type="InterPro" id="IPR000064">
    <property type="entry name" value="NLP_P60_dom"/>
</dbReference>
<comment type="caution">
    <text evidence="7">The sequence shown here is derived from an EMBL/GenBank/DDBJ whole genome shotgun (WGS) entry which is preliminary data.</text>
</comment>
<evidence type="ECO:0000313" key="8">
    <source>
        <dbReference type="Proteomes" id="UP000800981"/>
    </source>
</evidence>
<evidence type="ECO:0000313" key="7">
    <source>
        <dbReference type="EMBL" id="NHC14622.1"/>
    </source>
</evidence>
<dbReference type="SUPFAM" id="SSF47090">
    <property type="entry name" value="PGBD-like"/>
    <property type="match status" value="1"/>
</dbReference>
<dbReference type="EMBL" id="JAANNP010000008">
    <property type="protein sequence ID" value="NHC14622.1"/>
    <property type="molecule type" value="Genomic_DNA"/>
</dbReference>
<sequence>MSHAAVLSDAARRPGLHRRPSQAGSRAATAARFAVVPAVAVATLAAPMATAASAATAPKAGLPVKEAKAATGRSVAAKLLVNSPTKTPVVMAHPTVGKSTRGGSVLWVQRRLGVKPSGVYGTATVRAVKRLQAAAGIKQTGVVDAKTWAALGVPYRKPKASRTSALKPGSAGFGNLVLTEARKYAGAPYRYGGMSPRGFDCSGFVSYVYGKLGVSLPHSSGAIKQRVTRISRSAVRPGDLVFVSKGGRTSHVAIYAGSGYWYEASNPSRPVGKNKAWSSNVSYGRVA</sequence>
<protein>
    <recommendedName>
        <fullName evidence="6">NlpC/P60 domain-containing protein</fullName>
    </recommendedName>
</protein>
<evidence type="ECO:0000259" key="6">
    <source>
        <dbReference type="PROSITE" id="PS51935"/>
    </source>
</evidence>
<reference evidence="7 8" key="1">
    <citation type="submission" date="2020-03" db="EMBL/GenBank/DDBJ databases">
        <title>Two novel Motilibacter sp.</title>
        <authorList>
            <person name="Liu S."/>
        </authorList>
    </citation>
    <scope>NUCLEOTIDE SEQUENCE [LARGE SCALE GENOMIC DNA]</scope>
    <source>
        <strain evidence="7 8">E257</strain>
    </source>
</reference>
<dbReference type="InterPro" id="IPR036365">
    <property type="entry name" value="PGBD-like_sf"/>
</dbReference>
<feature type="domain" description="NlpC/P60" evidence="6">
    <location>
        <begin position="171"/>
        <end position="287"/>
    </location>
</feature>
<dbReference type="PROSITE" id="PS51935">
    <property type="entry name" value="NLPC_P60"/>
    <property type="match status" value="1"/>
</dbReference>